<dbReference type="GO" id="GO:0003700">
    <property type="term" value="F:DNA-binding transcription factor activity"/>
    <property type="evidence" value="ECO:0007669"/>
    <property type="project" value="InterPro"/>
</dbReference>
<dbReference type="Proteomes" id="UP001371456">
    <property type="component" value="Unassembled WGS sequence"/>
</dbReference>
<gene>
    <name evidence="2" type="ORF">RDI58_024450</name>
</gene>
<proteinExistence type="predicted"/>
<name>A0AAN8Y3H5_SOLBU</name>
<accession>A0AAN8Y3H5</accession>
<evidence type="ECO:0000313" key="2">
    <source>
        <dbReference type="EMBL" id="KAK6777732.1"/>
    </source>
</evidence>
<keyword evidence="3" id="KW-1185">Reference proteome</keyword>
<dbReference type="InterPro" id="IPR002487">
    <property type="entry name" value="TF_Kbox"/>
</dbReference>
<organism evidence="2 3">
    <name type="scientific">Solanum bulbocastanum</name>
    <name type="common">Wild potato</name>
    <dbReference type="NCBI Taxonomy" id="147425"/>
    <lineage>
        <taxon>Eukaryota</taxon>
        <taxon>Viridiplantae</taxon>
        <taxon>Streptophyta</taxon>
        <taxon>Embryophyta</taxon>
        <taxon>Tracheophyta</taxon>
        <taxon>Spermatophyta</taxon>
        <taxon>Magnoliopsida</taxon>
        <taxon>eudicotyledons</taxon>
        <taxon>Gunneridae</taxon>
        <taxon>Pentapetalae</taxon>
        <taxon>asterids</taxon>
        <taxon>lamiids</taxon>
        <taxon>Solanales</taxon>
        <taxon>Solanaceae</taxon>
        <taxon>Solanoideae</taxon>
        <taxon>Solaneae</taxon>
        <taxon>Solanum</taxon>
    </lineage>
</organism>
<protein>
    <recommendedName>
        <fullName evidence="1">K-box domain-containing protein</fullName>
    </recommendedName>
</protein>
<dbReference type="Pfam" id="PF01486">
    <property type="entry name" value="K-box"/>
    <property type="match status" value="1"/>
</dbReference>
<reference evidence="2 3" key="1">
    <citation type="submission" date="2024-02" db="EMBL/GenBank/DDBJ databases">
        <title>de novo genome assembly of Solanum bulbocastanum strain 11H21.</title>
        <authorList>
            <person name="Hosaka A.J."/>
        </authorList>
    </citation>
    <scope>NUCLEOTIDE SEQUENCE [LARGE SCALE GENOMIC DNA]</scope>
    <source>
        <tissue evidence="2">Young leaves</tissue>
    </source>
</reference>
<feature type="domain" description="K-box" evidence="1">
    <location>
        <begin position="23"/>
        <end position="68"/>
    </location>
</feature>
<evidence type="ECO:0000259" key="1">
    <source>
        <dbReference type="Pfam" id="PF01486"/>
    </source>
</evidence>
<dbReference type="EMBL" id="JBANQN010000010">
    <property type="protein sequence ID" value="KAK6777732.1"/>
    <property type="molecule type" value="Genomic_DNA"/>
</dbReference>
<comment type="caution">
    <text evidence="2">The sequence shown here is derived from an EMBL/GenBank/DDBJ whole genome shotgun (WGS) entry which is preliminary data.</text>
</comment>
<sequence length="69" mass="8276">MESIFQRYNEEKEHHCLLTPSIEAKFWLTEVERLRQQLDGLQENYWRLKGGELCGMRISDLHNLENELG</sequence>
<dbReference type="GO" id="GO:0005634">
    <property type="term" value="C:nucleus"/>
    <property type="evidence" value="ECO:0007669"/>
    <property type="project" value="InterPro"/>
</dbReference>
<dbReference type="AlphaFoldDB" id="A0AAN8Y3H5"/>
<evidence type="ECO:0000313" key="3">
    <source>
        <dbReference type="Proteomes" id="UP001371456"/>
    </source>
</evidence>